<organism evidence="2 3">
    <name type="scientific">Thermanaerosceptrum fracticalcis</name>
    <dbReference type="NCBI Taxonomy" id="1712410"/>
    <lineage>
        <taxon>Bacteria</taxon>
        <taxon>Bacillati</taxon>
        <taxon>Bacillota</taxon>
        <taxon>Clostridia</taxon>
        <taxon>Eubacteriales</taxon>
        <taxon>Peptococcaceae</taxon>
        <taxon>Thermanaerosceptrum</taxon>
    </lineage>
</organism>
<gene>
    <name evidence="2" type="ORF">BR63_17560</name>
</gene>
<keyword evidence="1" id="KW-0472">Membrane</keyword>
<dbReference type="Proteomes" id="UP000515847">
    <property type="component" value="Chromosome"/>
</dbReference>
<keyword evidence="3" id="KW-1185">Reference proteome</keyword>
<dbReference type="RefSeq" id="WP_051965567.1">
    <property type="nucleotide sequence ID" value="NZ_CP045798.1"/>
</dbReference>
<sequence>MKARIKGILLSCLGWTFIFLGILGLFLPFLQGILFLLIGLYILSHNSLWAKRILLKIRWRFPRLADKIDKAKGIAKRYIRLN</sequence>
<feature type="transmembrane region" description="Helical" evidence="1">
    <location>
        <begin position="33"/>
        <end position="50"/>
    </location>
</feature>
<dbReference type="EMBL" id="CP045798">
    <property type="protein sequence ID" value="QNB47904.1"/>
    <property type="molecule type" value="Genomic_DNA"/>
</dbReference>
<keyword evidence="1" id="KW-1133">Transmembrane helix</keyword>
<evidence type="ECO:0000256" key="1">
    <source>
        <dbReference type="SAM" id="Phobius"/>
    </source>
</evidence>
<name>A0A7G6E750_THEFR</name>
<reference evidence="2 3" key="1">
    <citation type="journal article" date="2019" name="Front. Microbiol.">
        <title>Thermoanaerosceptrum fracticalcis gen. nov. sp. nov., a Novel Fumarate-Fermenting Microorganism From a Deep Fractured Carbonate Aquifer of the US Great Basin.</title>
        <authorList>
            <person name="Hamilton-Brehm S.D."/>
            <person name="Stewart L.E."/>
            <person name="Zavarin M."/>
            <person name="Caldwell M."/>
            <person name="Lawson P.A."/>
            <person name="Onstott T.C."/>
            <person name="Grzymski J."/>
            <person name="Neveux I."/>
            <person name="Lollar B.S."/>
            <person name="Russell C.E."/>
            <person name="Moser D.P."/>
        </authorList>
    </citation>
    <scope>NUCLEOTIDE SEQUENCE [LARGE SCALE GENOMIC DNA]</scope>
    <source>
        <strain evidence="2 3">DRI-13</strain>
    </source>
</reference>
<evidence type="ECO:0008006" key="4">
    <source>
        <dbReference type="Google" id="ProtNLM"/>
    </source>
</evidence>
<keyword evidence="1" id="KW-0812">Transmembrane</keyword>
<dbReference type="InterPro" id="IPR019099">
    <property type="entry name" value="Uncharacterised_PGPGW_TM"/>
</dbReference>
<proteinExistence type="predicted"/>
<evidence type="ECO:0000313" key="2">
    <source>
        <dbReference type="EMBL" id="QNB47904.1"/>
    </source>
</evidence>
<dbReference type="AlphaFoldDB" id="A0A7G6E750"/>
<accession>A0A7G6E750</accession>
<protein>
    <recommendedName>
        <fullName evidence="4">DUF454 family protein</fullName>
    </recommendedName>
</protein>
<evidence type="ECO:0000313" key="3">
    <source>
        <dbReference type="Proteomes" id="UP000515847"/>
    </source>
</evidence>
<feature type="transmembrane region" description="Helical" evidence="1">
    <location>
        <begin position="7"/>
        <end position="27"/>
    </location>
</feature>
<dbReference type="Pfam" id="PF09656">
    <property type="entry name" value="PGPGW"/>
    <property type="match status" value="1"/>
</dbReference>
<dbReference type="KEGG" id="tfr:BR63_17560"/>